<dbReference type="Proteomes" id="UP001304298">
    <property type="component" value="Unassembled WGS sequence"/>
</dbReference>
<evidence type="ECO:0000256" key="1">
    <source>
        <dbReference type="SAM" id="MobiDB-lite"/>
    </source>
</evidence>
<reference evidence="2 3" key="1">
    <citation type="submission" date="2023-12" db="EMBL/GenBank/DDBJ databases">
        <title>Amycolatopsis sp. V23-08.</title>
        <authorList>
            <person name="Somphong A."/>
        </authorList>
    </citation>
    <scope>NUCLEOTIDE SEQUENCE [LARGE SCALE GENOMIC DNA]</scope>
    <source>
        <strain evidence="2 3">V23-08</strain>
    </source>
</reference>
<name>A0ABU5QVZ8_9PSEU</name>
<keyword evidence="3" id="KW-1185">Reference proteome</keyword>
<proteinExistence type="predicted"/>
<comment type="caution">
    <text evidence="2">The sequence shown here is derived from an EMBL/GenBank/DDBJ whole genome shotgun (WGS) entry which is preliminary data.</text>
</comment>
<evidence type="ECO:0000313" key="2">
    <source>
        <dbReference type="EMBL" id="MEA5358082.1"/>
    </source>
</evidence>
<sequence>MARRAPRREQVSVAELLVRSAVREDAPARHRQQSPGARALARVRVFSVVAGALALTGGVAAAALQPYEHAAGAVWPPVGLDPVPVTLTPKPVDAVVSPGTLESAAPTPRAGGITPTVTKREANFVKAPVRKALPVKKVTPVRHAIPDVPAWSHGHAAKPDRHAVRAAGHRDGGHGHHRGGGGRHRR</sequence>
<organism evidence="2 3">
    <name type="scientific">Amycolatopsis heterodermiae</name>
    <dbReference type="NCBI Taxonomy" id="3110235"/>
    <lineage>
        <taxon>Bacteria</taxon>
        <taxon>Bacillati</taxon>
        <taxon>Actinomycetota</taxon>
        <taxon>Actinomycetes</taxon>
        <taxon>Pseudonocardiales</taxon>
        <taxon>Pseudonocardiaceae</taxon>
        <taxon>Amycolatopsis</taxon>
    </lineage>
</organism>
<dbReference type="RefSeq" id="WP_323322578.1">
    <property type="nucleotide sequence ID" value="NZ_JAYFSI010000001.1"/>
</dbReference>
<feature type="compositionally biased region" description="Basic and acidic residues" evidence="1">
    <location>
        <begin position="157"/>
        <end position="174"/>
    </location>
</feature>
<feature type="region of interest" description="Disordered" evidence="1">
    <location>
        <begin position="150"/>
        <end position="186"/>
    </location>
</feature>
<protein>
    <submittedName>
        <fullName evidence="2">Uncharacterized protein</fullName>
    </submittedName>
</protein>
<feature type="compositionally biased region" description="Basic residues" evidence="1">
    <location>
        <begin position="175"/>
        <end position="186"/>
    </location>
</feature>
<evidence type="ECO:0000313" key="3">
    <source>
        <dbReference type="Proteomes" id="UP001304298"/>
    </source>
</evidence>
<accession>A0ABU5QVZ8</accession>
<dbReference type="EMBL" id="JAYFSI010000001">
    <property type="protein sequence ID" value="MEA5358082.1"/>
    <property type="molecule type" value="Genomic_DNA"/>
</dbReference>
<gene>
    <name evidence="2" type="ORF">VA596_00925</name>
</gene>